<dbReference type="RefSeq" id="WP_103424504.1">
    <property type="nucleotide sequence ID" value="NZ_CP026309.1"/>
</dbReference>
<dbReference type="InterPro" id="IPR006680">
    <property type="entry name" value="Amidohydro-rel"/>
</dbReference>
<feature type="domain" description="Amidohydrolase-related" evidence="2">
    <location>
        <begin position="5"/>
        <end position="313"/>
    </location>
</feature>
<dbReference type="GO" id="GO:0016831">
    <property type="term" value="F:carboxy-lyase activity"/>
    <property type="evidence" value="ECO:0007669"/>
    <property type="project" value="InterPro"/>
</dbReference>
<gene>
    <name evidence="3" type="ORF">C2R22_03380</name>
</gene>
<dbReference type="Pfam" id="PF04909">
    <property type="entry name" value="Amidohydro_2"/>
    <property type="match status" value="1"/>
</dbReference>
<protein>
    <submittedName>
        <fullName evidence="3">Amidohydrolase</fullName>
    </submittedName>
</protein>
<keyword evidence="3" id="KW-0378">Hydrolase</keyword>
<dbReference type="SUPFAM" id="SSF51556">
    <property type="entry name" value="Metallo-dependent hydrolases"/>
    <property type="match status" value="1"/>
</dbReference>
<organism evidence="3 4">
    <name type="scientific">Salinigranum rubrum</name>
    <dbReference type="NCBI Taxonomy" id="755307"/>
    <lineage>
        <taxon>Archaea</taxon>
        <taxon>Methanobacteriati</taxon>
        <taxon>Methanobacteriota</taxon>
        <taxon>Stenosarchaea group</taxon>
        <taxon>Halobacteria</taxon>
        <taxon>Halobacteriales</taxon>
        <taxon>Haloferacaceae</taxon>
        <taxon>Salinigranum</taxon>
    </lineage>
</organism>
<keyword evidence="1" id="KW-0456">Lyase</keyword>
<evidence type="ECO:0000256" key="1">
    <source>
        <dbReference type="ARBA" id="ARBA00023239"/>
    </source>
</evidence>
<sequence>MTEIIDCFGHIMPQSVYEKLKEIHPTEAIAAHDEPYFYDVDQRLADMDEFGIDKQVLTLASPPSWLGADPEAALPVVRHANEEIRRIADEHPDRFIPVGTLPFLSGEYLDEFERCIDGLDMAGIQIFSNVDGAPLDSDEFEPFYDAVESRGVPLWMHPQLADYGVTGDSTFYAKVFGWLLDTSVALSRLVFSGVMDRHPDLNLIAHHMCAMVPHFSARIETFYEAREFYPHTDWAELSEPVESYFKRFYGDTVLNGSVSALHCGYEFFGAEHILFGSDYPYGPDHGRLWLGDTESIREMDLTEDESEKILGGNLRSLIA</sequence>
<dbReference type="Proteomes" id="UP000236584">
    <property type="component" value="Chromosome"/>
</dbReference>
<dbReference type="PANTHER" id="PTHR21240">
    <property type="entry name" value="2-AMINO-3-CARBOXYLMUCONATE-6-SEMIALDEHYDE DECARBOXYLASE"/>
    <property type="match status" value="1"/>
</dbReference>
<evidence type="ECO:0000313" key="3">
    <source>
        <dbReference type="EMBL" id="AUV80817.1"/>
    </source>
</evidence>
<dbReference type="KEGG" id="srub:C2R22_03380"/>
<proteinExistence type="predicted"/>
<dbReference type="InterPro" id="IPR032465">
    <property type="entry name" value="ACMSD"/>
</dbReference>
<dbReference type="InterPro" id="IPR032466">
    <property type="entry name" value="Metal_Hydrolase"/>
</dbReference>
<dbReference type="Gene3D" id="3.20.20.140">
    <property type="entry name" value="Metal-dependent hydrolases"/>
    <property type="match status" value="1"/>
</dbReference>
<dbReference type="GO" id="GO:0019748">
    <property type="term" value="P:secondary metabolic process"/>
    <property type="evidence" value="ECO:0007669"/>
    <property type="project" value="TreeGrafter"/>
</dbReference>
<name>A0A2I8VFV7_9EURY</name>
<dbReference type="GeneID" id="35591099"/>
<dbReference type="GO" id="GO:0005737">
    <property type="term" value="C:cytoplasm"/>
    <property type="evidence" value="ECO:0007669"/>
    <property type="project" value="TreeGrafter"/>
</dbReference>
<dbReference type="AlphaFoldDB" id="A0A2I8VFV7"/>
<evidence type="ECO:0000259" key="2">
    <source>
        <dbReference type="Pfam" id="PF04909"/>
    </source>
</evidence>
<keyword evidence="4" id="KW-1185">Reference proteome</keyword>
<dbReference type="EMBL" id="CP026309">
    <property type="protein sequence ID" value="AUV80817.1"/>
    <property type="molecule type" value="Genomic_DNA"/>
</dbReference>
<reference evidence="3 4" key="1">
    <citation type="submission" date="2018-01" db="EMBL/GenBank/DDBJ databases">
        <title>Complete genome sequence of Salinigranum rubrum GX10T, an extremely halophilic archaeon isolated from a marine solar saltern.</title>
        <authorList>
            <person name="Han S."/>
        </authorList>
    </citation>
    <scope>NUCLEOTIDE SEQUENCE [LARGE SCALE GENOMIC DNA]</scope>
    <source>
        <strain evidence="3 4">GX10</strain>
    </source>
</reference>
<accession>A0A2I8VFV7</accession>
<evidence type="ECO:0000313" key="4">
    <source>
        <dbReference type="Proteomes" id="UP000236584"/>
    </source>
</evidence>
<dbReference type="PANTHER" id="PTHR21240:SF28">
    <property type="entry name" value="ISO-OROTATE DECARBOXYLASE (EUROFUNG)"/>
    <property type="match status" value="1"/>
</dbReference>
<dbReference type="GO" id="GO:0016787">
    <property type="term" value="F:hydrolase activity"/>
    <property type="evidence" value="ECO:0007669"/>
    <property type="project" value="UniProtKB-KW"/>
</dbReference>
<dbReference type="OrthoDB" id="34429at2157"/>